<dbReference type="PANTHER" id="PTHR35795">
    <property type="entry name" value="SLR1885 PROTEIN"/>
    <property type="match status" value="1"/>
</dbReference>
<dbReference type="Gene3D" id="1.10.3210.10">
    <property type="entry name" value="Hypothetical protein af1432"/>
    <property type="match status" value="1"/>
</dbReference>
<sequence>MQNVYAELSRSRLTGNLREDVYRYFVENGREVTAVHCMKVGEEARRIAGLFGADPQDAEVAGYLHDISVVFPNETRISIARQLGVEVLPEEEIFPMIIHQKLSKEMARDLFDITNPDILDAVGCHTTLRKQSTPMDKILFVADKIQWDQQGSPPYIREILQELNKSLEHASFAYIDYLWQQRDKLRVVHPWLKEARDELAPLVANEPIID</sequence>
<evidence type="ECO:0000313" key="5">
    <source>
        <dbReference type="EMBL" id="GGD96261.1"/>
    </source>
</evidence>
<dbReference type="RefSeq" id="WP_188998877.1">
    <property type="nucleotide sequence ID" value="NZ_BMHP01000008.1"/>
</dbReference>
<dbReference type="GO" id="GO:0046872">
    <property type="term" value="F:metal ion binding"/>
    <property type="evidence" value="ECO:0007669"/>
    <property type="project" value="UniProtKB-KW"/>
</dbReference>
<evidence type="ECO:0000256" key="3">
    <source>
        <dbReference type="ARBA" id="ARBA00022801"/>
    </source>
</evidence>
<reference evidence="5" key="2">
    <citation type="submission" date="2020-09" db="EMBL/GenBank/DDBJ databases">
        <authorList>
            <person name="Sun Q."/>
            <person name="Zhou Y."/>
        </authorList>
    </citation>
    <scope>NUCLEOTIDE SEQUENCE</scope>
    <source>
        <strain evidence="5">CGMCC 1.15178</strain>
    </source>
</reference>
<evidence type="ECO:0000256" key="1">
    <source>
        <dbReference type="ARBA" id="ARBA00022723"/>
    </source>
</evidence>
<protein>
    <submittedName>
        <fullName evidence="5">Haloacid dehalogenase</fullName>
    </submittedName>
</protein>
<dbReference type="InterPro" id="IPR006674">
    <property type="entry name" value="HD_domain"/>
</dbReference>
<dbReference type="SUPFAM" id="SSF109604">
    <property type="entry name" value="HD-domain/PDEase-like"/>
    <property type="match status" value="1"/>
</dbReference>
<feature type="domain" description="HD" evidence="4">
    <location>
        <begin position="34"/>
        <end position="147"/>
    </location>
</feature>
<keyword evidence="1" id="KW-0479">Metal-binding</keyword>
<comment type="caution">
    <text evidence="5">The sequence shown here is derived from an EMBL/GenBank/DDBJ whole genome shotgun (WGS) entry which is preliminary data.</text>
</comment>
<keyword evidence="3" id="KW-0378">Hydrolase</keyword>
<dbReference type="InterPro" id="IPR051094">
    <property type="entry name" value="Diverse_Catalytic_Enzymes"/>
</dbReference>
<dbReference type="EMBL" id="BMHP01000008">
    <property type="protein sequence ID" value="GGD96261.1"/>
    <property type="molecule type" value="Genomic_DNA"/>
</dbReference>
<reference evidence="5" key="1">
    <citation type="journal article" date="2014" name="Int. J. Syst. Evol. Microbiol.">
        <title>Complete genome sequence of Corynebacterium casei LMG S-19264T (=DSM 44701T), isolated from a smear-ripened cheese.</title>
        <authorList>
            <consortium name="US DOE Joint Genome Institute (JGI-PGF)"/>
            <person name="Walter F."/>
            <person name="Albersmeier A."/>
            <person name="Kalinowski J."/>
            <person name="Ruckert C."/>
        </authorList>
    </citation>
    <scope>NUCLEOTIDE SEQUENCE</scope>
    <source>
        <strain evidence="5">CGMCC 1.15178</strain>
    </source>
</reference>
<accession>A0A916ZGG1</accession>
<dbReference type="PANTHER" id="PTHR35795:SF1">
    <property type="entry name" value="BIS(5'-NUCLEOSYL)-TETRAPHOSPHATASE, SYMMETRICAL"/>
    <property type="match status" value="1"/>
</dbReference>
<proteinExistence type="predicted"/>
<dbReference type="NCBIfam" id="TIGR00488">
    <property type="entry name" value="bis(5'-nucleosyl)-tetraphosphatase (symmetrical) YqeK"/>
    <property type="match status" value="1"/>
</dbReference>
<dbReference type="AlphaFoldDB" id="A0A916ZGG1"/>
<dbReference type="GO" id="GO:0000166">
    <property type="term" value="F:nucleotide binding"/>
    <property type="evidence" value="ECO:0007669"/>
    <property type="project" value="UniProtKB-KW"/>
</dbReference>
<evidence type="ECO:0000256" key="2">
    <source>
        <dbReference type="ARBA" id="ARBA00022741"/>
    </source>
</evidence>
<evidence type="ECO:0000313" key="6">
    <source>
        <dbReference type="Proteomes" id="UP000612456"/>
    </source>
</evidence>
<dbReference type="GO" id="GO:0016787">
    <property type="term" value="F:hydrolase activity"/>
    <property type="evidence" value="ECO:0007669"/>
    <property type="project" value="UniProtKB-KW"/>
</dbReference>
<dbReference type="InterPro" id="IPR005249">
    <property type="entry name" value="YqeK"/>
</dbReference>
<dbReference type="Proteomes" id="UP000612456">
    <property type="component" value="Unassembled WGS sequence"/>
</dbReference>
<organism evidence="5 6">
    <name type="scientific">Paenibacillus nasutitermitis</name>
    <dbReference type="NCBI Taxonomy" id="1652958"/>
    <lineage>
        <taxon>Bacteria</taxon>
        <taxon>Bacillati</taxon>
        <taxon>Bacillota</taxon>
        <taxon>Bacilli</taxon>
        <taxon>Bacillales</taxon>
        <taxon>Paenibacillaceae</taxon>
        <taxon>Paenibacillus</taxon>
    </lineage>
</organism>
<keyword evidence="2" id="KW-0547">Nucleotide-binding</keyword>
<name>A0A916ZGG1_9BACL</name>
<keyword evidence="6" id="KW-1185">Reference proteome</keyword>
<gene>
    <name evidence="5" type="ORF">GCM10010911_63690</name>
</gene>
<evidence type="ECO:0000259" key="4">
    <source>
        <dbReference type="Pfam" id="PF01966"/>
    </source>
</evidence>
<dbReference type="Pfam" id="PF01966">
    <property type="entry name" value="HD"/>
    <property type="match status" value="1"/>
</dbReference>